<dbReference type="InterPro" id="IPR008979">
    <property type="entry name" value="Galactose-bd-like_sf"/>
</dbReference>
<comment type="caution">
    <text evidence="3">The sequence shown here is derived from an EMBL/GenBank/DDBJ whole genome shotgun (WGS) entry which is preliminary data.</text>
</comment>
<gene>
    <name evidence="3" type="ORF">N5A56_007620</name>
</gene>
<name>A0ABT5SAG8_9FLAO</name>
<accession>A0ABT5SAG8</accession>
<dbReference type="SUPFAM" id="SSF49785">
    <property type="entry name" value="Galactose-binding domain-like"/>
    <property type="match status" value="1"/>
</dbReference>
<proteinExistence type="inferred from homology"/>
<reference evidence="3" key="1">
    <citation type="submission" date="2023-02" db="EMBL/GenBank/DDBJ databases">
        <title>Polaribacter ponticola sp. nov., isolated from seawater.</title>
        <authorList>
            <person name="Baek J.H."/>
            <person name="Kim J.M."/>
            <person name="Choi D.G."/>
            <person name="Jeon C.O."/>
        </authorList>
    </citation>
    <scope>NUCLEOTIDE SEQUENCE</scope>
    <source>
        <strain evidence="3">MSW5</strain>
    </source>
</reference>
<dbReference type="InterPro" id="IPR013857">
    <property type="entry name" value="NADH-UbQ_OxRdtase-assoc_prot30"/>
</dbReference>
<comment type="similarity">
    <text evidence="1">Belongs to the CIA30 family.</text>
</comment>
<dbReference type="Proteomes" id="UP001151478">
    <property type="component" value="Unassembled WGS sequence"/>
</dbReference>
<dbReference type="EMBL" id="JAOSLC020000003">
    <property type="protein sequence ID" value="MDD7914297.1"/>
    <property type="molecule type" value="Genomic_DNA"/>
</dbReference>
<dbReference type="InterPro" id="IPR039131">
    <property type="entry name" value="NDUFAF1"/>
</dbReference>
<keyword evidence="4" id="KW-1185">Reference proteome</keyword>
<organism evidence="3 4">
    <name type="scientific">Polaribacter ponticola</name>
    <dbReference type="NCBI Taxonomy" id="2978475"/>
    <lineage>
        <taxon>Bacteria</taxon>
        <taxon>Pseudomonadati</taxon>
        <taxon>Bacteroidota</taxon>
        <taxon>Flavobacteriia</taxon>
        <taxon>Flavobacteriales</taxon>
        <taxon>Flavobacteriaceae</taxon>
    </lineage>
</organism>
<sequence length="176" mass="20333">MKYLFITIILFSMIISKTIFDFNKTTNIQNWVIVNDVVMGGKSTSTFKLNADGNGVFAGEISLDNNGGFSSVRYRLLKINTKAYSKIVIKLKGDGKKYQFRIKSNSSDYYPYIATFSTSEEWQEIEIPLKDMYPSFRGRRINQPNFSGDYIEEIRFLIGNKKNEKFKLVLDKIVLK</sequence>
<evidence type="ECO:0000313" key="4">
    <source>
        <dbReference type="Proteomes" id="UP001151478"/>
    </source>
</evidence>
<dbReference type="Gene3D" id="2.60.120.430">
    <property type="entry name" value="Galactose-binding lectin"/>
    <property type="match status" value="1"/>
</dbReference>
<feature type="domain" description="NADH:ubiquinone oxidoreductase intermediate-associated protein 30" evidence="2">
    <location>
        <begin position="20"/>
        <end position="169"/>
    </location>
</feature>
<evidence type="ECO:0000256" key="1">
    <source>
        <dbReference type="ARBA" id="ARBA00007884"/>
    </source>
</evidence>
<dbReference type="RefSeq" id="WP_265724919.1">
    <property type="nucleotide sequence ID" value="NZ_JAOSLC020000003.1"/>
</dbReference>
<dbReference type="Pfam" id="PF08547">
    <property type="entry name" value="CIA30"/>
    <property type="match status" value="1"/>
</dbReference>
<dbReference type="PANTHER" id="PTHR13194">
    <property type="entry name" value="COMPLEX I INTERMEDIATE-ASSOCIATED PROTEIN 30"/>
    <property type="match status" value="1"/>
</dbReference>
<dbReference type="PANTHER" id="PTHR13194:SF19">
    <property type="entry name" value="NAD(P)-BINDING ROSSMANN-FOLD SUPERFAMILY PROTEIN"/>
    <property type="match status" value="1"/>
</dbReference>
<evidence type="ECO:0000313" key="3">
    <source>
        <dbReference type="EMBL" id="MDD7914297.1"/>
    </source>
</evidence>
<protein>
    <submittedName>
        <fullName evidence="3">CIA30 family protein</fullName>
    </submittedName>
</protein>
<evidence type="ECO:0000259" key="2">
    <source>
        <dbReference type="Pfam" id="PF08547"/>
    </source>
</evidence>